<feature type="non-terminal residue" evidence="1">
    <location>
        <position position="41"/>
    </location>
</feature>
<dbReference type="AlphaFoldDB" id="A0A382UCJ5"/>
<evidence type="ECO:0000313" key="1">
    <source>
        <dbReference type="EMBL" id="SVD31973.1"/>
    </source>
</evidence>
<protein>
    <submittedName>
        <fullName evidence="1">Uncharacterized protein</fullName>
    </submittedName>
</protein>
<name>A0A382UCJ5_9ZZZZ</name>
<sequence>MKSVSRIIVACLVPLTLLLAQAQTAQGVGYGLTKDAAIEQA</sequence>
<reference evidence="1" key="1">
    <citation type="submission" date="2018-05" db="EMBL/GenBank/DDBJ databases">
        <authorList>
            <person name="Lanie J.A."/>
            <person name="Ng W.-L."/>
            <person name="Kazmierczak K.M."/>
            <person name="Andrzejewski T.M."/>
            <person name="Davidsen T.M."/>
            <person name="Wayne K.J."/>
            <person name="Tettelin H."/>
            <person name="Glass J.I."/>
            <person name="Rusch D."/>
            <person name="Podicherti R."/>
            <person name="Tsui H.-C.T."/>
            <person name="Winkler M.E."/>
        </authorList>
    </citation>
    <scope>NUCLEOTIDE SEQUENCE</scope>
</reference>
<proteinExistence type="predicted"/>
<dbReference type="EMBL" id="UINC01143192">
    <property type="protein sequence ID" value="SVD31973.1"/>
    <property type="molecule type" value="Genomic_DNA"/>
</dbReference>
<accession>A0A382UCJ5</accession>
<organism evidence="1">
    <name type="scientific">marine metagenome</name>
    <dbReference type="NCBI Taxonomy" id="408172"/>
    <lineage>
        <taxon>unclassified sequences</taxon>
        <taxon>metagenomes</taxon>
        <taxon>ecological metagenomes</taxon>
    </lineage>
</organism>
<gene>
    <name evidence="1" type="ORF">METZ01_LOCUS384827</name>
</gene>